<keyword evidence="2" id="KW-0863">Zinc-finger</keyword>
<feature type="non-terminal residue" evidence="8">
    <location>
        <position position="1"/>
    </location>
</feature>
<evidence type="ECO:0000256" key="1">
    <source>
        <dbReference type="ARBA" id="ARBA00022723"/>
    </source>
</evidence>
<dbReference type="PANTHER" id="PTHR24009">
    <property type="entry name" value="RNA-BINDING (RRM/RBD/RNP MOTIFS)"/>
    <property type="match status" value="1"/>
</dbReference>
<evidence type="ECO:0000256" key="2">
    <source>
        <dbReference type="ARBA" id="ARBA00022771"/>
    </source>
</evidence>
<dbReference type="GO" id="GO:0008270">
    <property type="term" value="F:zinc ion binding"/>
    <property type="evidence" value="ECO:0007669"/>
    <property type="project" value="UniProtKB-KW"/>
</dbReference>
<dbReference type="PANTHER" id="PTHR24009:SF0">
    <property type="entry name" value="ZINC FINGER CCCH DOMAIN-CONTAINING PROTEIN 18"/>
    <property type="match status" value="1"/>
</dbReference>
<comment type="caution">
    <text evidence="8">The sequence shown here is derived from an EMBL/GenBank/DDBJ whole genome shotgun (WGS) entry which is preliminary data.</text>
</comment>
<proteinExistence type="predicted"/>
<feature type="domain" description="RRM" evidence="7">
    <location>
        <begin position="414"/>
        <end position="492"/>
    </location>
</feature>
<gene>
    <name evidence="8" type="ORF">EJB05_11548</name>
</gene>
<evidence type="ECO:0000256" key="6">
    <source>
        <dbReference type="PROSITE-ProRule" id="PRU00176"/>
    </source>
</evidence>
<evidence type="ECO:0000256" key="4">
    <source>
        <dbReference type="ARBA" id="ARBA00022884"/>
    </source>
</evidence>
<name>A0A5J9VPA3_9POAL</name>
<reference evidence="8 9" key="1">
    <citation type="journal article" date="2019" name="Sci. Rep.">
        <title>A high-quality genome of Eragrostis curvula grass provides insights into Poaceae evolution and supports new strategies to enhance forage quality.</title>
        <authorList>
            <person name="Carballo J."/>
            <person name="Santos B.A.C.M."/>
            <person name="Zappacosta D."/>
            <person name="Garbus I."/>
            <person name="Selva J.P."/>
            <person name="Gallo C.A."/>
            <person name="Diaz A."/>
            <person name="Albertini E."/>
            <person name="Caccamo M."/>
            <person name="Echenique V."/>
        </authorList>
    </citation>
    <scope>NUCLEOTIDE SEQUENCE [LARGE SCALE GENOMIC DNA]</scope>
    <source>
        <strain evidence="9">cv. Victoria</strain>
        <tissue evidence="8">Leaf</tissue>
    </source>
</reference>
<dbReference type="PROSITE" id="PS50102">
    <property type="entry name" value="RRM"/>
    <property type="match status" value="2"/>
</dbReference>
<dbReference type="AlphaFoldDB" id="A0A5J9VPA3"/>
<keyword evidence="1" id="KW-0479">Metal-binding</keyword>
<organism evidence="8 9">
    <name type="scientific">Eragrostis curvula</name>
    <name type="common">weeping love grass</name>
    <dbReference type="NCBI Taxonomy" id="38414"/>
    <lineage>
        <taxon>Eukaryota</taxon>
        <taxon>Viridiplantae</taxon>
        <taxon>Streptophyta</taxon>
        <taxon>Embryophyta</taxon>
        <taxon>Tracheophyta</taxon>
        <taxon>Spermatophyta</taxon>
        <taxon>Magnoliopsida</taxon>
        <taxon>Liliopsida</taxon>
        <taxon>Poales</taxon>
        <taxon>Poaceae</taxon>
        <taxon>PACMAD clade</taxon>
        <taxon>Chloridoideae</taxon>
        <taxon>Eragrostideae</taxon>
        <taxon>Eragrostidinae</taxon>
        <taxon>Eragrostis</taxon>
    </lineage>
</organism>
<evidence type="ECO:0000313" key="9">
    <source>
        <dbReference type="Proteomes" id="UP000324897"/>
    </source>
</evidence>
<evidence type="ECO:0000313" key="8">
    <source>
        <dbReference type="EMBL" id="TVU38192.1"/>
    </source>
</evidence>
<dbReference type="GO" id="GO:0003723">
    <property type="term" value="F:RNA binding"/>
    <property type="evidence" value="ECO:0007669"/>
    <property type="project" value="UniProtKB-UniRule"/>
</dbReference>
<dbReference type="InterPro" id="IPR012677">
    <property type="entry name" value="Nucleotide-bd_a/b_plait_sf"/>
</dbReference>
<dbReference type="Pfam" id="PF00076">
    <property type="entry name" value="RRM_1"/>
    <property type="match status" value="1"/>
</dbReference>
<dbReference type="Proteomes" id="UP000324897">
    <property type="component" value="Chromosome 4"/>
</dbReference>
<feature type="domain" description="RRM" evidence="7">
    <location>
        <begin position="299"/>
        <end position="377"/>
    </location>
</feature>
<dbReference type="InterPro" id="IPR000504">
    <property type="entry name" value="RRM_dom"/>
</dbReference>
<evidence type="ECO:0000259" key="7">
    <source>
        <dbReference type="PROSITE" id="PS50102"/>
    </source>
</evidence>
<dbReference type="SUPFAM" id="SSF54928">
    <property type="entry name" value="RNA-binding domain, RBD"/>
    <property type="match status" value="2"/>
</dbReference>
<keyword evidence="9" id="KW-1185">Reference proteome</keyword>
<keyword evidence="5" id="KW-0238">DNA-binding</keyword>
<dbReference type="Gene3D" id="3.30.70.330">
    <property type="match status" value="2"/>
</dbReference>
<dbReference type="GO" id="GO:0003677">
    <property type="term" value="F:DNA binding"/>
    <property type="evidence" value="ECO:0007669"/>
    <property type="project" value="UniProtKB-KW"/>
</dbReference>
<dbReference type="InterPro" id="IPR035979">
    <property type="entry name" value="RBD_domain_sf"/>
</dbReference>
<protein>
    <recommendedName>
        <fullName evidence="7">RRM domain-containing protein</fullName>
    </recommendedName>
</protein>
<dbReference type="SMART" id="SM00360">
    <property type="entry name" value="RRM"/>
    <property type="match status" value="2"/>
</dbReference>
<evidence type="ECO:0000256" key="5">
    <source>
        <dbReference type="ARBA" id="ARBA00023125"/>
    </source>
</evidence>
<keyword evidence="3" id="KW-0862">Zinc</keyword>
<dbReference type="EMBL" id="RWGY01000007">
    <property type="protein sequence ID" value="TVU38192.1"/>
    <property type="molecule type" value="Genomic_DNA"/>
</dbReference>
<keyword evidence="4 6" id="KW-0694">RNA-binding</keyword>
<evidence type="ECO:0000256" key="3">
    <source>
        <dbReference type="ARBA" id="ARBA00022833"/>
    </source>
</evidence>
<sequence>LLRRQRQFCGTHSGLPPFAFPGKSLISAATRRRGVRNWWLPVQGPLVDPRFVPPSSSIAWLCSRRKMRKDKNDIDSGSSFHPVDSFQEIRAPFPLPHKWHPFHPNVISHCFQAPMPLNVQEIRVPFPLPHKLPQFHPSGISHVFQAPIPLNVQTGPLLGLPQFHPSGNFLGIHAPVHPINRTVAFQRTFPESTSLRESMLEKEIREIVFSLQPPRLPIESLANMYIERYGKPLRIEGFRTEGQHHGKAGCNLIDLLMKLNTTRVVKSQGQHYIVLVEDVPKYLVHGFKVVVPDVTSDSNQICITFLPDSTFTEEDVWNYFSRYGTVNDVRIPPQERRMYGHVSFLNPGTAKLILSERCPVTPHHINGDQVFVRAYKEKCELEQEKHYIVPVEHGPKYLAYDPKLVMPPNRSDSNQIYLTFMPESTFTEEDVWNYFSQYGPVNDVRIPSQERRMFGYVSFLYPNTAKRILSERSPRTPHFICGEQVLVKAYKEKHELGKLAGEVASVIHEHHKGEQLSSGHKLFENRMNSARDLGILTEKSSVHIAPEMASPTRDNLSVHSVNETGHLQVVNTAEPLYVSNHLDEALAREDRDDFGLPENLDDIF</sequence>
<accession>A0A5J9VPA3</accession>
<dbReference type="OrthoDB" id="661895at2759"/>